<keyword evidence="1" id="KW-0472">Membrane</keyword>
<protein>
    <submittedName>
        <fullName evidence="2">Uncharacterized protein</fullName>
    </submittedName>
</protein>
<evidence type="ECO:0000313" key="2">
    <source>
        <dbReference type="EMBL" id="MEQ2180717.1"/>
    </source>
</evidence>
<organism evidence="2 3">
    <name type="scientific">Goodea atripinnis</name>
    <dbReference type="NCBI Taxonomy" id="208336"/>
    <lineage>
        <taxon>Eukaryota</taxon>
        <taxon>Metazoa</taxon>
        <taxon>Chordata</taxon>
        <taxon>Craniata</taxon>
        <taxon>Vertebrata</taxon>
        <taxon>Euteleostomi</taxon>
        <taxon>Actinopterygii</taxon>
        <taxon>Neopterygii</taxon>
        <taxon>Teleostei</taxon>
        <taxon>Neoteleostei</taxon>
        <taxon>Acanthomorphata</taxon>
        <taxon>Ovalentaria</taxon>
        <taxon>Atherinomorphae</taxon>
        <taxon>Cyprinodontiformes</taxon>
        <taxon>Goodeidae</taxon>
        <taxon>Goodea</taxon>
    </lineage>
</organism>
<feature type="non-terminal residue" evidence="2">
    <location>
        <position position="1"/>
    </location>
</feature>
<evidence type="ECO:0000256" key="1">
    <source>
        <dbReference type="SAM" id="Phobius"/>
    </source>
</evidence>
<sequence>VGHIWSESFGCVSMEGIGPRNGPSTHVWTENGPACGGSEAKQIMSSLIFWAWTWITVSLLLFMPFLDSVVFPPIPPP</sequence>
<proteinExistence type="predicted"/>
<keyword evidence="1" id="KW-1133">Transmembrane helix</keyword>
<comment type="caution">
    <text evidence="2">The sequence shown here is derived from an EMBL/GenBank/DDBJ whole genome shotgun (WGS) entry which is preliminary data.</text>
</comment>
<evidence type="ECO:0000313" key="3">
    <source>
        <dbReference type="Proteomes" id="UP001476798"/>
    </source>
</evidence>
<keyword evidence="3" id="KW-1185">Reference proteome</keyword>
<keyword evidence="1" id="KW-0812">Transmembrane</keyword>
<reference evidence="2 3" key="1">
    <citation type="submission" date="2021-06" db="EMBL/GenBank/DDBJ databases">
        <authorList>
            <person name="Palmer J.M."/>
        </authorList>
    </citation>
    <scope>NUCLEOTIDE SEQUENCE [LARGE SCALE GENOMIC DNA]</scope>
    <source>
        <strain evidence="2 3">GA_2019</strain>
        <tissue evidence="2">Muscle</tissue>
    </source>
</reference>
<feature type="transmembrane region" description="Helical" evidence="1">
    <location>
        <begin position="47"/>
        <end position="66"/>
    </location>
</feature>
<dbReference type="EMBL" id="JAHRIO010070131">
    <property type="protein sequence ID" value="MEQ2180717.1"/>
    <property type="molecule type" value="Genomic_DNA"/>
</dbReference>
<dbReference type="Proteomes" id="UP001476798">
    <property type="component" value="Unassembled WGS sequence"/>
</dbReference>
<accession>A0ABV0PBE6</accession>
<name>A0ABV0PBE6_9TELE</name>
<gene>
    <name evidence="2" type="ORF">GOODEAATRI_004060</name>
</gene>